<dbReference type="Gene3D" id="1.10.8.80">
    <property type="entry name" value="Magnesium chelatase subunit I, C-Terminal domain"/>
    <property type="match status" value="1"/>
</dbReference>
<dbReference type="Gene3D" id="3.40.50.300">
    <property type="entry name" value="P-loop containing nucleotide triphosphate hydrolases"/>
    <property type="match status" value="1"/>
</dbReference>
<dbReference type="PIRSF" id="PIRSF002849">
    <property type="entry name" value="AAA_ATPase_chaperone_MoxR_prd"/>
    <property type="match status" value="1"/>
</dbReference>
<dbReference type="EMBL" id="JARRAG010000001">
    <property type="protein sequence ID" value="MDG3003439.1"/>
    <property type="molecule type" value="Genomic_DNA"/>
</dbReference>
<proteinExistence type="predicted"/>
<keyword evidence="4" id="KW-1185">Reference proteome</keyword>
<accession>A0ABT6F7M8</accession>
<reference evidence="3 4" key="1">
    <citation type="submission" date="2023-03" db="EMBL/GenBank/DDBJ databases">
        <title>Paludisphaera mucosa sp. nov. a novel planctomycete from northern fen.</title>
        <authorList>
            <person name="Ivanova A."/>
        </authorList>
    </citation>
    <scope>NUCLEOTIDE SEQUENCE [LARGE SCALE GENOMIC DNA]</scope>
    <source>
        <strain evidence="3 4">Pla2</strain>
    </source>
</reference>
<feature type="domain" description="ATPase AAA-3" evidence="1">
    <location>
        <begin position="50"/>
        <end position="180"/>
    </location>
</feature>
<dbReference type="Pfam" id="PF17863">
    <property type="entry name" value="AAA_lid_2"/>
    <property type="match status" value="1"/>
</dbReference>
<sequence length="336" mass="36848">MSIPETIAPEAPFEDAHHGLGLLIERLETVVVGQRPLIEKLIVALLAGGHVLVEGVPGLAKTRIVRALSQALDLPFRRIQFTPDLLPADLTGTQIYRPSSGTFDVRPGPIVTSVLLADEINRAPAKVQSALLEAMQEGQVTVGDETIILPETFWVLATQNPIEHEGTYPLPEAQLDRFLFKVLVGYPDRAAELAMLDLPSVAETSQPESRPDDEPPLFNPEDVIRLRRLTASVRVADSIKEYVVDLVRATRDPEAYGLGLAPLIELGASPRATISLVRAARAHALLNRRDYVTPHDVKSLARDVLRHRIMVSYEADAEGLSVDDVLMKILDHIPVP</sequence>
<dbReference type="InterPro" id="IPR027417">
    <property type="entry name" value="P-loop_NTPase"/>
</dbReference>
<dbReference type="Proteomes" id="UP001216907">
    <property type="component" value="Unassembled WGS sequence"/>
</dbReference>
<evidence type="ECO:0000313" key="3">
    <source>
        <dbReference type="EMBL" id="MDG3003439.1"/>
    </source>
</evidence>
<dbReference type="Pfam" id="PF07726">
    <property type="entry name" value="AAA_3"/>
    <property type="match status" value="1"/>
</dbReference>
<comment type="caution">
    <text evidence="3">The sequence shown here is derived from an EMBL/GenBank/DDBJ whole genome shotgun (WGS) entry which is preliminary data.</text>
</comment>
<evidence type="ECO:0000313" key="4">
    <source>
        <dbReference type="Proteomes" id="UP001216907"/>
    </source>
</evidence>
<feature type="domain" description="ChlI/MoxR AAA lid" evidence="2">
    <location>
        <begin position="262"/>
        <end position="326"/>
    </location>
</feature>
<dbReference type="SUPFAM" id="SSF52540">
    <property type="entry name" value="P-loop containing nucleoside triphosphate hydrolases"/>
    <property type="match status" value="1"/>
</dbReference>
<dbReference type="PANTHER" id="PTHR42759">
    <property type="entry name" value="MOXR FAMILY PROTEIN"/>
    <property type="match status" value="1"/>
</dbReference>
<organism evidence="3 4">
    <name type="scientific">Paludisphaera mucosa</name>
    <dbReference type="NCBI Taxonomy" id="3030827"/>
    <lineage>
        <taxon>Bacteria</taxon>
        <taxon>Pseudomonadati</taxon>
        <taxon>Planctomycetota</taxon>
        <taxon>Planctomycetia</taxon>
        <taxon>Isosphaerales</taxon>
        <taxon>Isosphaeraceae</taxon>
        <taxon>Paludisphaera</taxon>
    </lineage>
</organism>
<protein>
    <submittedName>
        <fullName evidence="3">MoxR family ATPase</fullName>
    </submittedName>
</protein>
<gene>
    <name evidence="3" type="ORF">PZE19_06655</name>
</gene>
<evidence type="ECO:0000259" key="2">
    <source>
        <dbReference type="Pfam" id="PF17863"/>
    </source>
</evidence>
<evidence type="ECO:0000259" key="1">
    <source>
        <dbReference type="Pfam" id="PF07726"/>
    </source>
</evidence>
<name>A0ABT6F7M8_9BACT</name>
<dbReference type="InterPro" id="IPR011703">
    <property type="entry name" value="ATPase_AAA-3"/>
</dbReference>
<dbReference type="InterPro" id="IPR050764">
    <property type="entry name" value="CbbQ/NirQ/NorQ/GpvN"/>
</dbReference>
<dbReference type="InterPro" id="IPR041628">
    <property type="entry name" value="ChlI/MoxR_AAA_lid"/>
</dbReference>
<dbReference type="PANTHER" id="PTHR42759:SF1">
    <property type="entry name" value="MAGNESIUM-CHELATASE SUBUNIT CHLD"/>
    <property type="match status" value="1"/>
</dbReference>